<evidence type="ECO:0000256" key="1">
    <source>
        <dbReference type="SAM" id="MobiDB-lite"/>
    </source>
</evidence>
<gene>
    <name evidence="2" type="ORF">Tci_883690</name>
</gene>
<accession>A0A699TQI5</accession>
<reference evidence="2" key="1">
    <citation type="journal article" date="2019" name="Sci. Rep.">
        <title>Draft genome of Tanacetum cinerariifolium, the natural source of mosquito coil.</title>
        <authorList>
            <person name="Yamashiro T."/>
            <person name="Shiraishi A."/>
            <person name="Satake H."/>
            <person name="Nakayama K."/>
        </authorList>
    </citation>
    <scope>NUCLEOTIDE SEQUENCE</scope>
</reference>
<dbReference type="AlphaFoldDB" id="A0A699TQI5"/>
<feature type="compositionally biased region" description="Basic and acidic residues" evidence="1">
    <location>
        <begin position="1"/>
        <end position="18"/>
    </location>
</feature>
<name>A0A699TQI5_TANCI</name>
<comment type="caution">
    <text evidence="2">The sequence shown here is derived from an EMBL/GenBank/DDBJ whole genome shotgun (WGS) entry which is preliminary data.</text>
</comment>
<evidence type="ECO:0000313" key="2">
    <source>
        <dbReference type="EMBL" id="GFD11721.1"/>
    </source>
</evidence>
<protein>
    <submittedName>
        <fullName evidence="2">Uncharacterized protein</fullName>
    </submittedName>
</protein>
<sequence length="129" mass="14425">MREPSEGSDKTEPFKEDETAVTPPPPRHRRARISIKPQTPMAASTQALIDAFAARSSLFPLPPTSPAYDQALLGEFPEIDPYEKVSQQGQVYPLLPTYVPNLMELDEHMPVHVPKPEHPEYPAPLDDDI</sequence>
<proteinExistence type="predicted"/>
<feature type="region of interest" description="Disordered" evidence="1">
    <location>
        <begin position="1"/>
        <end position="30"/>
    </location>
</feature>
<dbReference type="EMBL" id="BKCJ011260884">
    <property type="protein sequence ID" value="GFD11721.1"/>
    <property type="molecule type" value="Genomic_DNA"/>
</dbReference>
<organism evidence="2">
    <name type="scientific">Tanacetum cinerariifolium</name>
    <name type="common">Dalmatian daisy</name>
    <name type="synonym">Chrysanthemum cinerariifolium</name>
    <dbReference type="NCBI Taxonomy" id="118510"/>
    <lineage>
        <taxon>Eukaryota</taxon>
        <taxon>Viridiplantae</taxon>
        <taxon>Streptophyta</taxon>
        <taxon>Embryophyta</taxon>
        <taxon>Tracheophyta</taxon>
        <taxon>Spermatophyta</taxon>
        <taxon>Magnoliopsida</taxon>
        <taxon>eudicotyledons</taxon>
        <taxon>Gunneridae</taxon>
        <taxon>Pentapetalae</taxon>
        <taxon>asterids</taxon>
        <taxon>campanulids</taxon>
        <taxon>Asterales</taxon>
        <taxon>Asteraceae</taxon>
        <taxon>Asteroideae</taxon>
        <taxon>Anthemideae</taxon>
        <taxon>Anthemidinae</taxon>
        <taxon>Tanacetum</taxon>
    </lineage>
</organism>